<feature type="short sequence motif" description="GXSXG" evidence="9">
    <location>
        <begin position="1112"/>
        <end position="1116"/>
    </location>
</feature>
<evidence type="ECO:0000256" key="11">
    <source>
        <dbReference type="SAM" id="SignalP"/>
    </source>
</evidence>
<feature type="domain" description="PNPLA" evidence="13">
    <location>
        <begin position="1081"/>
        <end position="1247"/>
    </location>
</feature>
<dbReference type="Pfam" id="PF01734">
    <property type="entry name" value="Patatin"/>
    <property type="match status" value="1"/>
</dbReference>
<keyword evidence="7 9" id="KW-0443">Lipid metabolism</keyword>
<keyword evidence="6" id="KW-1133">Transmembrane helix</keyword>
<evidence type="ECO:0000256" key="3">
    <source>
        <dbReference type="ARBA" id="ARBA00022692"/>
    </source>
</evidence>
<dbReference type="GO" id="GO:0016042">
    <property type="term" value="P:lipid catabolic process"/>
    <property type="evidence" value="ECO:0007669"/>
    <property type="project" value="UniProtKB-UniRule"/>
</dbReference>
<feature type="short sequence motif" description="DGA/G" evidence="9">
    <location>
        <begin position="1234"/>
        <end position="1236"/>
    </location>
</feature>
<evidence type="ECO:0000313" key="14">
    <source>
        <dbReference type="EMBL" id="JAP42412.1"/>
    </source>
</evidence>
<dbReference type="PANTHER" id="PTHR14226">
    <property type="entry name" value="NEUROPATHY TARGET ESTERASE/SWISS CHEESE D.MELANOGASTER"/>
    <property type="match status" value="1"/>
</dbReference>
<feature type="chain" id="PRO_5007050879" description="Neuropathy target esterase sws" evidence="11">
    <location>
        <begin position="22"/>
        <end position="1820"/>
    </location>
</feature>
<evidence type="ECO:0000256" key="8">
    <source>
        <dbReference type="ARBA" id="ARBA00023136"/>
    </source>
</evidence>
<dbReference type="CDD" id="cd00038">
    <property type="entry name" value="CAP_ED"/>
    <property type="match status" value="3"/>
</dbReference>
<feature type="active site" description="Proton acceptor" evidence="9">
    <location>
        <position position="1234"/>
    </location>
</feature>
<feature type="signal peptide" evidence="11">
    <location>
        <begin position="1"/>
        <end position="21"/>
    </location>
</feature>
<feature type="domain" description="Cyclic nucleotide-binding" evidence="12">
    <location>
        <begin position="583"/>
        <end position="686"/>
    </location>
</feature>
<dbReference type="GO" id="GO:0005783">
    <property type="term" value="C:endoplasmic reticulum"/>
    <property type="evidence" value="ECO:0007669"/>
    <property type="project" value="TreeGrafter"/>
</dbReference>
<feature type="region of interest" description="Disordered" evidence="10">
    <location>
        <begin position="1789"/>
        <end position="1820"/>
    </location>
</feature>
<keyword evidence="11" id="KW-0732">Signal</keyword>
<keyword evidence="4 9" id="KW-0378">Hydrolase</keyword>
<feature type="domain" description="Cyclic nucleotide-binding" evidence="12">
    <location>
        <begin position="195"/>
        <end position="297"/>
    </location>
</feature>
<evidence type="ECO:0008006" key="15">
    <source>
        <dbReference type="Google" id="ProtNLM"/>
    </source>
</evidence>
<feature type="domain" description="Cyclic nucleotide-binding" evidence="12">
    <location>
        <begin position="697"/>
        <end position="776"/>
    </location>
</feature>
<evidence type="ECO:0000256" key="1">
    <source>
        <dbReference type="ARBA" id="ARBA00004370"/>
    </source>
</evidence>
<reference evidence="14" key="1">
    <citation type="submission" date="2016-01" db="EMBL/GenBank/DDBJ databases">
        <title>Reference transcriptome for the parasite Schistocephalus solidus: insights into the molecular evolution of parasitism.</title>
        <authorList>
            <person name="Hebert F.O."/>
            <person name="Grambauer S."/>
            <person name="Barber I."/>
            <person name="Landry C.R."/>
            <person name="Aubin-Horth N."/>
        </authorList>
    </citation>
    <scope>NUCLEOTIDE SEQUENCE</scope>
</reference>
<comment type="similarity">
    <text evidence="2">Belongs to the NTE family.</text>
</comment>
<accession>A0A0X3P380</accession>
<feature type="compositionally biased region" description="Low complexity" evidence="10">
    <location>
        <begin position="1557"/>
        <end position="1571"/>
    </location>
</feature>
<dbReference type="SMART" id="SM00100">
    <property type="entry name" value="cNMP"/>
    <property type="match status" value="2"/>
</dbReference>
<dbReference type="GO" id="GO:0016020">
    <property type="term" value="C:membrane"/>
    <property type="evidence" value="ECO:0007669"/>
    <property type="project" value="UniProtKB-SubCell"/>
</dbReference>
<dbReference type="SUPFAM" id="SSF51206">
    <property type="entry name" value="cAMP-binding domain-like"/>
    <property type="match status" value="3"/>
</dbReference>
<evidence type="ECO:0000256" key="4">
    <source>
        <dbReference type="ARBA" id="ARBA00022801"/>
    </source>
</evidence>
<feature type="active site" description="Nucleophile" evidence="9">
    <location>
        <position position="1114"/>
    </location>
</feature>
<feature type="compositionally biased region" description="Basic residues" evidence="10">
    <location>
        <begin position="1790"/>
        <end position="1801"/>
    </location>
</feature>
<evidence type="ECO:0000256" key="6">
    <source>
        <dbReference type="ARBA" id="ARBA00022989"/>
    </source>
</evidence>
<evidence type="ECO:0000256" key="7">
    <source>
        <dbReference type="ARBA" id="ARBA00023098"/>
    </source>
</evidence>
<evidence type="ECO:0000256" key="9">
    <source>
        <dbReference type="PROSITE-ProRule" id="PRU01161"/>
    </source>
</evidence>
<sequence>MGGKFLPLFLIFDASIGPTSSNGKVPSVKSPMEAPANQIMHSDPEAKIERYSLSNTPVKFPEAFWSLFLLFVICPSISYIVWKLISKLRSKVPSKTSDKQRKFRFRNRDKVRYHAIRLSRKFGAMTARLNELTSREEKQKVIIDFVKTVFNRKPDGRDPILLQRNLPESFFQPEPDDETCNMPEDLKLMVCRVRMLNYLGRRVTVGLAGFIKTVELDTGQYLFNTGDLENNIFVVKTGQVDLILMDPDGNEVVVHEVTAGGNPYTLMAIIDWMIKQPSNYQSAKAIAATSSTVICLSIPDLLKVCQQNPPAMLRLVQMICVCIQRVTFSALHNFFGLDKELFNQTPPAGLPDSSVTTLIAGREDAASLTEAFPSAAKQTCTVLKRGSDALTSTARQLARGSLTPLNLYGATAAAGAASNVVELNSDIDAETASLDEVSAPIGLDTASGRVIPGSQPADLLELGEVLPPATTPSSSVPREGMTENCGVSGTERRLVITRSFRKTHSRLSSDVSAIHGSDVEMDDDSALDAEGDVAMGETDLAETENEVKDPLLLAAEEDLSRLLGLPDANLMRGLVSIVSVNRGDVLSKELELQAELYYVLSGELQVLQTTTAKGHDMSPPKAVTCLVCRQGEIVGLLGVITGEPNNGSIHATCPTLLAVLPREQFFLLIRGCPDVLINAAALVTRRLSPLCRLSDFALEWHSVDAGKALYKQGDPSSYMYVVLNGRFREVHAYPDGSKQVICEVGRGAFIGFVEVSGAKPRVSTVMALRDSEVVQIPSILLHWLRRLTPHPVNRFIQILSDRLIGSLQRSSSSSPSSEFTVTAAPFQSPLSYMLSSQPVVNIAGSGPFNSSSQQQQPPTDASLDSARIAGGAMANLRAIAIIPSSSKINAEAFCLELQHAISVFGSSIRLTSKIINRRVGSNALEPVNEYRLSSWLNHQEDLHRMIFYVGDSQQGNTAWTRRCLRQADCVMVLALATDDPTRPSAIEEIVSKDSSKVTKLLVLMHTLETDYPPVKSTAAWLNARPWVNQHYHIRCPPRVLSKRSSRNLVVFYSRVFSCETPNPHADISRLARYLTGQAVGLVLGGGGAKGGAHVGVIRAFQEAGIPIDMIGGTSIGAFVGALWAEETRVAQCSQRARDFALVFKSVWPKIRDLTYPTVSLFSGYEFNVHIETIFKDRQIEDLWIPYFCITTDISNCKMRIHTNGSLWRYIRASMSYPSLLPPLCDPIDSHLLLDGAFVNNLPGSLWRYVRASMSLSGYMPPLCDPYDGSYLLDGGYVNNMPADVMATFGAKTIYAVDVGSVYDTNLTNYGDWLSGWWLIYQRLFRWRGPPIRVPNLSEIQSRLAYISCIRQLEEVKRSGICHYLRPPIDKYMTLQFSAFEEIVALGHIYGKSVLDSWQSNGLLEQMMPGIYRPEVFRSTHLRSNSVTYARDKEAHSDAEQPETPSLRHRHLSLAELAAPLGRLPDAITPPTETEEKGLLNLYGIMHPDRVCSLELGSSAILPAGKESAHPLPEHWLYTSQNWQDTVSERPSTSVATLTTVRDILPRKVSDTKTVSGATTPSETSATAEPTSRLPTDLPSTALSMTTHLPPTSLRSGPRRSSLIFEKNSLDFDHLPTSDYKQNRTVTAKDGNAASQIMPTLFSKTDTAPLEDGYEEDVEDEEAEGSSYFINDEDEEFQQMTLSDPELSRHQFLEETDYVTTDGGGSNSVTRFHHRGSLRRSFRSRGASVDVVYPFSLTTEAGRGDLQRPPAGRYRPSAPTEDYPALTPLRPLPFSAAATAPVHRPIESPLRHHKLRRRRSLNRLHQATVSSIPGERHTPSF</sequence>
<feature type="region of interest" description="Disordered" evidence="10">
    <location>
        <begin position="1550"/>
        <end position="1599"/>
    </location>
</feature>
<dbReference type="Pfam" id="PF24179">
    <property type="entry name" value="NTE_Ploop"/>
    <property type="match status" value="1"/>
</dbReference>
<dbReference type="InterPro" id="IPR000595">
    <property type="entry name" value="cNMP-bd_dom"/>
</dbReference>
<keyword evidence="8" id="KW-0472">Membrane</keyword>
<feature type="compositionally biased region" description="Polar residues" evidence="10">
    <location>
        <begin position="1577"/>
        <end position="1594"/>
    </location>
</feature>
<dbReference type="Pfam" id="PF00027">
    <property type="entry name" value="cNMP_binding"/>
    <property type="match status" value="3"/>
</dbReference>
<evidence type="ECO:0000256" key="5">
    <source>
        <dbReference type="ARBA" id="ARBA00022963"/>
    </source>
</evidence>
<dbReference type="SUPFAM" id="SSF52151">
    <property type="entry name" value="FabD/lysophospholipase-like"/>
    <property type="match status" value="2"/>
</dbReference>
<feature type="short sequence motif" description="GXGXXG" evidence="9">
    <location>
        <begin position="1085"/>
        <end position="1090"/>
    </location>
</feature>
<dbReference type="PROSITE" id="PS50042">
    <property type="entry name" value="CNMP_BINDING_3"/>
    <property type="match status" value="3"/>
</dbReference>
<evidence type="ECO:0000259" key="12">
    <source>
        <dbReference type="PROSITE" id="PS50042"/>
    </source>
</evidence>
<dbReference type="InterPro" id="IPR014710">
    <property type="entry name" value="RmlC-like_jellyroll"/>
</dbReference>
<dbReference type="InterPro" id="IPR016035">
    <property type="entry name" value="Acyl_Trfase/lysoPLipase"/>
</dbReference>
<gene>
    <name evidence="14" type="ORF">TR140292</name>
</gene>
<organism evidence="14">
    <name type="scientific">Schistocephalus solidus</name>
    <name type="common">Tapeworm</name>
    <dbReference type="NCBI Taxonomy" id="70667"/>
    <lineage>
        <taxon>Eukaryota</taxon>
        <taxon>Metazoa</taxon>
        <taxon>Spiralia</taxon>
        <taxon>Lophotrochozoa</taxon>
        <taxon>Platyhelminthes</taxon>
        <taxon>Cestoda</taxon>
        <taxon>Eucestoda</taxon>
        <taxon>Diphyllobothriidea</taxon>
        <taxon>Diphyllobothriidae</taxon>
        <taxon>Schistocephalus</taxon>
    </lineage>
</organism>
<keyword evidence="3" id="KW-0812">Transmembrane</keyword>
<dbReference type="InterPro" id="IPR002641">
    <property type="entry name" value="PNPLA_dom"/>
</dbReference>
<comment type="subcellular location">
    <subcellularLocation>
        <location evidence="1">Membrane</location>
    </subcellularLocation>
</comment>
<evidence type="ECO:0000256" key="2">
    <source>
        <dbReference type="ARBA" id="ARBA00006636"/>
    </source>
</evidence>
<dbReference type="Gene3D" id="2.60.120.10">
    <property type="entry name" value="Jelly Rolls"/>
    <property type="match status" value="3"/>
</dbReference>
<dbReference type="Gene3D" id="3.40.1090.10">
    <property type="entry name" value="Cytosolic phospholipase A2 catalytic domain"/>
    <property type="match status" value="3"/>
</dbReference>
<protein>
    <recommendedName>
        <fullName evidence="15">Neuropathy target esterase sws</fullName>
    </recommendedName>
</protein>
<dbReference type="PANTHER" id="PTHR14226:SF29">
    <property type="entry name" value="NEUROPATHY TARGET ESTERASE SWS"/>
    <property type="match status" value="1"/>
</dbReference>
<proteinExistence type="inferred from homology"/>
<keyword evidence="5 9" id="KW-0442">Lipid degradation</keyword>
<dbReference type="InterPro" id="IPR018490">
    <property type="entry name" value="cNMP-bd_dom_sf"/>
</dbReference>
<dbReference type="PROSITE" id="PS51635">
    <property type="entry name" value="PNPLA"/>
    <property type="match status" value="1"/>
</dbReference>
<dbReference type="GO" id="GO:0004622">
    <property type="term" value="F:phosphatidylcholine lysophospholipase activity"/>
    <property type="evidence" value="ECO:0007669"/>
    <property type="project" value="TreeGrafter"/>
</dbReference>
<feature type="region of interest" description="Disordered" evidence="10">
    <location>
        <begin position="1740"/>
        <end position="1763"/>
    </location>
</feature>
<dbReference type="EMBL" id="GEEE01020813">
    <property type="protein sequence ID" value="JAP42412.1"/>
    <property type="molecule type" value="Transcribed_RNA"/>
</dbReference>
<name>A0A0X3P380_SCHSO</name>
<dbReference type="InterPro" id="IPR050301">
    <property type="entry name" value="NTE"/>
</dbReference>
<evidence type="ECO:0000256" key="10">
    <source>
        <dbReference type="SAM" id="MobiDB-lite"/>
    </source>
</evidence>
<dbReference type="InterPro" id="IPR056556">
    <property type="entry name" value="NTE1_P-loop_dom"/>
</dbReference>
<evidence type="ECO:0000259" key="13">
    <source>
        <dbReference type="PROSITE" id="PS51635"/>
    </source>
</evidence>